<name>A0AAU9DMZ6_9FUSO</name>
<dbReference type="SUPFAM" id="SSF52833">
    <property type="entry name" value="Thioredoxin-like"/>
    <property type="match status" value="1"/>
</dbReference>
<keyword evidence="2" id="KW-1185">Reference proteome</keyword>
<reference evidence="1 2" key="1">
    <citation type="submission" date="2022-11" db="EMBL/GenBank/DDBJ databases">
        <title>Haliovirga abyssi gen. nov., sp. nov., a mesophilic fermentative bacterium isolated from the Iheya North hydrothermal field and the proposal of Haliovirgaceae fam. nov.</title>
        <authorList>
            <person name="Miyazaki U."/>
            <person name="Tame A."/>
            <person name="Miyazaki J."/>
            <person name="Takai K."/>
            <person name="Sawayama S."/>
            <person name="Kitajima M."/>
            <person name="Okamoto A."/>
            <person name="Nakagawa S."/>
        </authorList>
    </citation>
    <scope>NUCLEOTIDE SEQUENCE [LARGE SCALE GENOMIC DNA]</scope>
    <source>
        <strain evidence="1 2">IC12</strain>
    </source>
</reference>
<dbReference type="Pfam" id="PF14595">
    <property type="entry name" value="Thioredoxin_9"/>
    <property type="match status" value="1"/>
</dbReference>
<gene>
    <name evidence="1" type="ORF">HLVA_02620</name>
</gene>
<dbReference type="EMBL" id="AP027059">
    <property type="protein sequence ID" value="BDU49693.1"/>
    <property type="molecule type" value="Genomic_DNA"/>
</dbReference>
<dbReference type="KEGG" id="haby:HLVA_02620"/>
<dbReference type="Gene3D" id="3.40.30.10">
    <property type="entry name" value="Glutaredoxin"/>
    <property type="match status" value="1"/>
</dbReference>
<dbReference type="AlphaFoldDB" id="A0AAU9DMZ6"/>
<accession>A0AAU9DMZ6</accession>
<organism evidence="1 2">
    <name type="scientific">Haliovirga abyssi</name>
    <dbReference type="NCBI Taxonomy" id="2996794"/>
    <lineage>
        <taxon>Bacteria</taxon>
        <taxon>Fusobacteriati</taxon>
        <taxon>Fusobacteriota</taxon>
        <taxon>Fusobacteriia</taxon>
        <taxon>Fusobacteriales</taxon>
        <taxon>Haliovirgaceae</taxon>
        <taxon>Haliovirga</taxon>
    </lineage>
</organism>
<proteinExistence type="predicted"/>
<dbReference type="Proteomes" id="UP001321582">
    <property type="component" value="Chromosome"/>
</dbReference>
<sequence length="163" mass="19514">MEIKNGMDYEGYLNSSLEEYKEKQIKVSNFIKLEEKIIEKLKEIKSEKNILVFAETYCPDSREVMAVLNEMKKYVKINLYIFPRKDNEDELKKITGYAKIPTLIKLDESKKITNNYFIEFPEKFRAILKNKSETEIKNKIHQFRRGEYNHLIVEEIINKMFDA</sequence>
<dbReference type="RefSeq" id="WP_307904639.1">
    <property type="nucleotide sequence ID" value="NZ_AP027059.1"/>
</dbReference>
<evidence type="ECO:0000313" key="1">
    <source>
        <dbReference type="EMBL" id="BDU49693.1"/>
    </source>
</evidence>
<protein>
    <recommendedName>
        <fullName evidence="3">Thioredoxin family protein</fullName>
    </recommendedName>
</protein>
<dbReference type="InterPro" id="IPR036249">
    <property type="entry name" value="Thioredoxin-like_sf"/>
</dbReference>
<evidence type="ECO:0008006" key="3">
    <source>
        <dbReference type="Google" id="ProtNLM"/>
    </source>
</evidence>
<evidence type="ECO:0000313" key="2">
    <source>
        <dbReference type="Proteomes" id="UP001321582"/>
    </source>
</evidence>